<dbReference type="Proteomes" id="UP001521150">
    <property type="component" value="Unassembled WGS sequence"/>
</dbReference>
<gene>
    <name evidence="2" type="ORF">LWC34_52260</name>
</gene>
<dbReference type="RefSeq" id="WP_233733774.1">
    <property type="nucleotide sequence ID" value="NZ_JAJVCN010000004.1"/>
</dbReference>
<dbReference type="InterPro" id="IPR041581">
    <property type="entry name" value="Glyoxalase_6"/>
</dbReference>
<dbReference type="Gene3D" id="3.10.180.10">
    <property type="entry name" value="2,3-Dihydroxybiphenyl 1,2-Dioxygenase, domain 1"/>
    <property type="match status" value="1"/>
</dbReference>
<dbReference type="PANTHER" id="PTHR35908">
    <property type="entry name" value="HYPOTHETICAL FUSION PROTEIN"/>
    <property type="match status" value="1"/>
</dbReference>
<comment type="caution">
    <text evidence="2">The sequence shown here is derived from an EMBL/GenBank/DDBJ whole genome shotgun (WGS) entry which is preliminary data.</text>
</comment>
<dbReference type="InterPro" id="IPR029068">
    <property type="entry name" value="Glyas_Bleomycin-R_OHBP_Dase"/>
</dbReference>
<evidence type="ECO:0000259" key="1">
    <source>
        <dbReference type="Pfam" id="PF18029"/>
    </source>
</evidence>
<protein>
    <submittedName>
        <fullName evidence="2">VOC family protein</fullName>
    </submittedName>
</protein>
<name>A0ABS8ZUB4_9PSEU</name>
<reference evidence="2 3" key="1">
    <citation type="submission" date="2021-12" db="EMBL/GenBank/DDBJ databases">
        <title>Genome sequence of Kibdelosporangium philippinense ATCC 49844.</title>
        <authorList>
            <person name="Fedorov E.A."/>
            <person name="Omeragic M."/>
            <person name="Shalygina K.F."/>
            <person name="Maclea K.S."/>
        </authorList>
    </citation>
    <scope>NUCLEOTIDE SEQUENCE [LARGE SCALE GENOMIC DNA]</scope>
    <source>
        <strain evidence="2 3">ATCC 49844</strain>
    </source>
</reference>
<accession>A0ABS8ZUB4</accession>
<dbReference type="EMBL" id="JAJVCN010000004">
    <property type="protein sequence ID" value="MCE7011329.1"/>
    <property type="molecule type" value="Genomic_DNA"/>
</dbReference>
<organism evidence="2 3">
    <name type="scientific">Kibdelosporangium philippinense</name>
    <dbReference type="NCBI Taxonomy" id="211113"/>
    <lineage>
        <taxon>Bacteria</taxon>
        <taxon>Bacillati</taxon>
        <taxon>Actinomycetota</taxon>
        <taxon>Actinomycetes</taxon>
        <taxon>Pseudonocardiales</taxon>
        <taxon>Pseudonocardiaceae</taxon>
        <taxon>Kibdelosporangium</taxon>
    </lineage>
</organism>
<dbReference type="Pfam" id="PF18029">
    <property type="entry name" value="Glyoxalase_6"/>
    <property type="match status" value="1"/>
</dbReference>
<evidence type="ECO:0000313" key="3">
    <source>
        <dbReference type="Proteomes" id="UP001521150"/>
    </source>
</evidence>
<sequence>MVVNWNIAFDCGEPGKLAEFWALAVGYVPAPPPQGFASWDDWYRHFNVPEDEIDSGAYLVDPEGVRPKMSFLRVPEGKTAKNRLHIDIPIGGGRHVPIEERWPRVLAHVDKLTSAGATVVEQYDHDGQPDHMLMTDPEGNEFCVV</sequence>
<keyword evidence="3" id="KW-1185">Reference proteome</keyword>
<evidence type="ECO:0000313" key="2">
    <source>
        <dbReference type="EMBL" id="MCE7011329.1"/>
    </source>
</evidence>
<dbReference type="PANTHER" id="PTHR35908:SF1">
    <property type="entry name" value="CONSERVED PROTEIN"/>
    <property type="match status" value="1"/>
</dbReference>
<proteinExistence type="predicted"/>
<dbReference type="SUPFAM" id="SSF54593">
    <property type="entry name" value="Glyoxalase/Bleomycin resistance protein/Dihydroxybiphenyl dioxygenase"/>
    <property type="match status" value="1"/>
</dbReference>
<feature type="domain" description="Glyoxalase-like" evidence="1">
    <location>
        <begin position="7"/>
        <end position="145"/>
    </location>
</feature>